<evidence type="ECO:0000259" key="6">
    <source>
        <dbReference type="Pfam" id="PF08281"/>
    </source>
</evidence>
<comment type="similarity">
    <text evidence="1">Belongs to the sigma-70 factor family. ECF subfamily.</text>
</comment>
<dbReference type="OrthoDB" id="9780326at2"/>
<feature type="domain" description="RNA polymerase sigma factor 70 region 4 type 2" evidence="6">
    <location>
        <begin position="127"/>
        <end position="178"/>
    </location>
</feature>
<dbReference type="Proteomes" id="UP000460298">
    <property type="component" value="Unassembled WGS sequence"/>
</dbReference>
<dbReference type="InterPro" id="IPR007627">
    <property type="entry name" value="RNA_pol_sigma70_r2"/>
</dbReference>
<dbReference type="RefSeq" id="WP_002769768.1">
    <property type="nucleotide sequence ID" value="NZ_JQDG01000002.1"/>
</dbReference>
<dbReference type="InterPro" id="IPR013325">
    <property type="entry name" value="RNA_pol_sigma_r2"/>
</dbReference>
<evidence type="ECO:0000313" key="8">
    <source>
        <dbReference type="Proteomes" id="UP000460298"/>
    </source>
</evidence>
<keyword evidence="3" id="KW-0731">Sigma factor</keyword>
<dbReference type="PANTHER" id="PTHR43133:SF51">
    <property type="entry name" value="RNA POLYMERASE SIGMA FACTOR"/>
    <property type="match status" value="1"/>
</dbReference>
<dbReference type="AlphaFoldDB" id="A0A833H144"/>
<dbReference type="InterPro" id="IPR039425">
    <property type="entry name" value="RNA_pol_sigma-70-like"/>
</dbReference>
<proteinExistence type="inferred from homology"/>
<evidence type="ECO:0000256" key="2">
    <source>
        <dbReference type="ARBA" id="ARBA00023015"/>
    </source>
</evidence>
<keyword evidence="4" id="KW-0804">Transcription</keyword>
<sequence>MNANDEQILTLVKQERRDEAMRLFVRRFQEKIYSVAYRMFLNHDDALDVSQETLIQADRALSGFRGDSSLDTFVYRITTNVCLNYCRKQARRRTVDPFDSQRIFESLRAGAESEPDVQCERKAKEKMLEAALQKIPEHLRIPVILHDLEGLTVPEIAAVLERTPAAVKSSLHRAKQSLKSILSSGIDVPGEEEAGRFVFSGSEIV</sequence>
<evidence type="ECO:0000256" key="1">
    <source>
        <dbReference type="ARBA" id="ARBA00010641"/>
    </source>
</evidence>
<name>A0A833H144_9LEPT</name>
<dbReference type="GO" id="GO:0016987">
    <property type="term" value="F:sigma factor activity"/>
    <property type="evidence" value="ECO:0007669"/>
    <property type="project" value="UniProtKB-KW"/>
</dbReference>
<comment type="caution">
    <text evidence="7">The sequence shown here is derived from an EMBL/GenBank/DDBJ whole genome shotgun (WGS) entry which is preliminary data.</text>
</comment>
<gene>
    <name evidence="7" type="ORF">F9K24_11515</name>
</gene>
<dbReference type="EMBL" id="WBUI01000010">
    <property type="protein sequence ID" value="KAB2932223.1"/>
    <property type="molecule type" value="Genomic_DNA"/>
</dbReference>
<protein>
    <submittedName>
        <fullName evidence="7">RNA polymerase sigma factor</fullName>
    </submittedName>
</protein>
<dbReference type="SUPFAM" id="SSF88659">
    <property type="entry name" value="Sigma3 and sigma4 domains of RNA polymerase sigma factors"/>
    <property type="match status" value="1"/>
</dbReference>
<accession>A0A833H144</accession>
<reference evidence="7 8" key="1">
    <citation type="submission" date="2019-10" db="EMBL/GenBank/DDBJ databases">
        <title>Extracellular Electron Transfer in a Candidatus Methanoperedens spp. Enrichment Culture.</title>
        <authorList>
            <person name="Berger S."/>
            <person name="Rangel Shaw D."/>
            <person name="Berben T."/>
            <person name="In 'T Zandt M."/>
            <person name="Frank J."/>
            <person name="Reimann J."/>
            <person name="Jetten M.S.M."/>
            <person name="Welte C.U."/>
        </authorList>
    </citation>
    <scope>NUCLEOTIDE SEQUENCE [LARGE SCALE GENOMIC DNA]</scope>
    <source>
        <strain evidence="7">SB12</strain>
    </source>
</reference>
<dbReference type="GO" id="GO:0003677">
    <property type="term" value="F:DNA binding"/>
    <property type="evidence" value="ECO:0007669"/>
    <property type="project" value="InterPro"/>
</dbReference>
<dbReference type="Pfam" id="PF04542">
    <property type="entry name" value="Sigma70_r2"/>
    <property type="match status" value="1"/>
</dbReference>
<evidence type="ECO:0000256" key="3">
    <source>
        <dbReference type="ARBA" id="ARBA00023082"/>
    </source>
</evidence>
<evidence type="ECO:0000313" key="7">
    <source>
        <dbReference type="EMBL" id="KAB2932223.1"/>
    </source>
</evidence>
<dbReference type="GO" id="GO:0006352">
    <property type="term" value="P:DNA-templated transcription initiation"/>
    <property type="evidence" value="ECO:0007669"/>
    <property type="project" value="InterPro"/>
</dbReference>
<feature type="domain" description="RNA polymerase sigma-70 region 2" evidence="5">
    <location>
        <begin position="24"/>
        <end position="92"/>
    </location>
</feature>
<dbReference type="Gene3D" id="1.10.10.10">
    <property type="entry name" value="Winged helix-like DNA-binding domain superfamily/Winged helix DNA-binding domain"/>
    <property type="match status" value="1"/>
</dbReference>
<dbReference type="Gene3D" id="1.10.1740.10">
    <property type="match status" value="1"/>
</dbReference>
<dbReference type="InterPro" id="IPR013324">
    <property type="entry name" value="RNA_pol_sigma_r3/r4-like"/>
</dbReference>
<dbReference type="CDD" id="cd06171">
    <property type="entry name" value="Sigma70_r4"/>
    <property type="match status" value="1"/>
</dbReference>
<dbReference type="Pfam" id="PF08281">
    <property type="entry name" value="Sigma70_r4_2"/>
    <property type="match status" value="1"/>
</dbReference>
<dbReference type="PANTHER" id="PTHR43133">
    <property type="entry name" value="RNA POLYMERASE ECF-TYPE SIGMA FACTO"/>
    <property type="match status" value="1"/>
</dbReference>
<dbReference type="NCBIfam" id="TIGR02937">
    <property type="entry name" value="sigma70-ECF"/>
    <property type="match status" value="1"/>
</dbReference>
<evidence type="ECO:0000259" key="5">
    <source>
        <dbReference type="Pfam" id="PF04542"/>
    </source>
</evidence>
<dbReference type="InterPro" id="IPR014284">
    <property type="entry name" value="RNA_pol_sigma-70_dom"/>
</dbReference>
<keyword evidence="2" id="KW-0805">Transcription regulation</keyword>
<dbReference type="InterPro" id="IPR036388">
    <property type="entry name" value="WH-like_DNA-bd_sf"/>
</dbReference>
<dbReference type="SUPFAM" id="SSF88946">
    <property type="entry name" value="Sigma2 domain of RNA polymerase sigma factors"/>
    <property type="match status" value="1"/>
</dbReference>
<organism evidence="7 8">
    <name type="scientific">Leptonema illini</name>
    <dbReference type="NCBI Taxonomy" id="183"/>
    <lineage>
        <taxon>Bacteria</taxon>
        <taxon>Pseudomonadati</taxon>
        <taxon>Spirochaetota</taxon>
        <taxon>Spirochaetia</taxon>
        <taxon>Leptospirales</taxon>
        <taxon>Leptospiraceae</taxon>
        <taxon>Leptonema</taxon>
    </lineage>
</organism>
<dbReference type="InterPro" id="IPR013249">
    <property type="entry name" value="RNA_pol_sigma70_r4_t2"/>
</dbReference>
<evidence type="ECO:0000256" key="4">
    <source>
        <dbReference type="ARBA" id="ARBA00023163"/>
    </source>
</evidence>